<sequence length="153" mass="16675">MSSQGAGSAARSGKAASTSASTSTPTQHDDVKDREYEQAQSKKELLMQQHWLKWLPDAEKESSVVLVFDKSPDAIKADIKRMAGANTKTTTVERVVGIYDSIEEGKNLGTVEAGLVTVGAYGAIKDKYKVQSITVKFNNQERIAYIPVEARSH</sequence>
<reference evidence="2" key="2">
    <citation type="submission" date="2023-06" db="EMBL/GenBank/DDBJ databases">
        <authorList>
            <consortium name="Lawrence Berkeley National Laboratory"/>
            <person name="Mondo S.J."/>
            <person name="Hensen N."/>
            <person name="Bonometti L."/>
            <person name="Westerberg I."/>
            <person name="Brannstrom I.O."/>
            <person name="Guillou S."/>
            <person name="Cros-Aarteil S."/>
            <person name="Calhoun S."/>
            <person name="Haridas S."/>
            <person name="Kuo A."/>
            <person name="Pangilinan J."/>
            <person name="Riley R."/>
            <person name="Labutti K."/>
            <person name="Andreopoulos B."/>
            <person name="Lipzen A."/>
            <person name="Chen C."/>
            <person name="Yanf M."/>
            <person name="Daum C."/>
            <person name="Ng V."/>
            <person name="Clum A."/>
            <person name="Steindorff A."/>
            <person name="Ohm R."/>
            <person name="Martin F."/>
            <person name="Silar P."/>
            <person name="Natvig D."/>
            <person name="Lalanne C."/>
            <person name="Gautier V."/>
            <person name="Ament-Velasquez S.L."/>
            <person name="Kruys A."/>
            <person name="Hutchinson M.I."/>
            <person name="Powell A.J."/>
            <person name="Barry K."/>
            <person name="Miller A.N."/>
            <person name="Grigoriev I.V."/>
            <person name="Debuchy R."/>
            <person name="Gladieux P."/>
            <person name="Thoren M.H."/>
            <person name="Johannesson H."/>
        </authorList>
    </citation>
    <scope>NUCLEOTIDE SEQUENCE</scope>
    <source>
        <strain evidence="2">CBS 333.67</strain>
    </source>
</reference>
<evidence type="ECO:0000256" key="1">
    <source>
        <dbReference type="SAM" id="MobiDB-lite"/>
    </source>
</evidence>
<name>A0AAJ0GX04_9PEZI</name>
<feature type="region of interest" description="Disordered" evidence="1">
    <location>
        <begin position="1"/>
        <end position="41"/>
    </location>
</feature>
<protein>
    <submittedName>
        <fullName evidence="2">Uncharacterized protein</fullName>
    </submittedName>
</protein>
<organism evidence="2 3">
    <name type="scientific">Chaetomium strumarium</name>
    <dbReference type="NCBI Taxonomy" id="1170767"/>
    <lineage>
        <taxon>Eukaryota</taxon>
        <taxon>Fungi</taxon>
        <taxon>Dikarya</taxon>
        <taxon>Ascomycota</taxon>
        <taxon>Pezizomycotina</taxon>
        <taxon>Sordariomycetes</taxon>
        <taxon>Sordariomycetidae</taxon>
        <taxon>Sordariales</taxon>
        <taxon>Chaetomiaceae</taxon>
        <taxon>Chaetomium</taxon>
    </lineage>
</organism>
<comment type="caution">
    <text evidence="2">The sequence shown here is derived from an EMBL/GenBank/DDBJ whole genome shotgun (WGS) entry which is preliminary data.</text>
</comment>
<keyword evidence="3" id="KW-1185">Reference proteome</keyword>
<proteinExistence type="predicted"/>
<accession>A0AAJ0GX04</accession>
<dbReference type="EMBL" id="JAUDZG010000003">
    <property type="protein sequence ID" value="KAK3307395.1"/>
    <property type="molecule type" value="Genomic_DNA"/>
</dbReference>
<feature type="compositionally biased region" description="Low complexity" evidence="1">
    <location>
        <begin position="1"/>
        <end position="24"/>
    </location>
</feature>
<gene>
    <name evidence="2" type="ORF">B0T15DRAFT_530100</name>
</gene>
<evidence type="ECO:0000313" key="3">
    <source>
        <dbReference type="Proteomes" id="UP001273166"/>
    </source>
</evidence>
<dbReference type="RefSeq" id="XP_062723175.1">
    <property type="nucleotide sequence ID" value="XM_062869150.1"/>
</dbReference>
<reference evidence="2" key="1">
    <citation type="journal article" date="2023" name="Mol. Phylogenet. Evol.">
        <title>Genome-scale phylogeny and comparative genomics of the fungal order Sordariales.</title>
        <authorList>
            <person name="Hensen N."/>
            <person name="Bonometti L."/>
            <person name="Westerberg I."/>
            <person name="Brannstrom I.O."/>
            <person name="Guillou S."/>
            <person name="Cros-Aarteil S."/>
            <person name="Calhoun S."/>
            <person name="Haridas S."/>
            <person name="Kuo A."/>
            <person name="Mondo S."/>
            <person name="Pangilinan J."/>
            <person name="Riley R."/>
            <person name="LaButti K."/>
            <person name="Andreopoulos B."/>
            <person name="Lipzen A."/>
            <person name="Chen C."/>
            <person name="Yan M."/>
            <person name="Daum C."/>
            <person name="Ng V."/>
            <person name="Clum A."/>
            <person name="Steindorff A."/>
            <person name="Ohm R.A."/>
            <person name="Martin F."/>
            <person name="Silar P."/>
            <person name="Natvig D.O."/>
            <person name="Lalanne C."/>
            <person name="Gautier V."/>
            <person name="Ament-Velasquez S.L."/>
            <person name="Kruys A."/>
            <person name="Hutchinson M.I."/>
            <person name="Powell A.J."/>
            <person name="Barry K."/>
            <person name="Miller A.N."/>
            <person name="Grigoriev I.V."/>
            <person name="Debuchy R."/>
            <person name="Gladieux P."/>
            <person name="Hiltunen Thoren M."/>
            <person name="Johannesson H."/>
        </authorList>
    </citation>
    <scope>NUCLEOTIDE SEQUENCE</scope>
    <source>
        <strain evidence="2">CBS 333.67</strain>
    </source>
</reference>
<evidence type="ECO:0000313" key="2">
    <source>
        <dbReference type="EMBL" id="KAK3307395.1"/>
    </source>
</evidence>
<dbReference type="GeneID" id="87887979"/>
<dbReference type="Proteomes" id="UP001273166">
    <property type="component" value="Unassembled WGS sequence"/>
</dbReference>
<dbReference type="AlphaFoldDB" id="A0AAJ0GX04"/>
<feature type="compositionally biased region" description="Basic and acidic residues" evidence="1">
    <location>
        <begin position="27"/>
        <end position="41"/>
    </location>
</feature>